<name>A0A090MIM6_9HYPO</name>
<protein>
    <submittedName>
        <fullName evidence="1">WGS project CBMI000000000 data, contig CS3069_c002194</fullName>
    </submittedName>
</protein>
<proteinExistence type="predicted"/>
<dbReference type="AlphaFoldDB" id="A0A090MIM6"/>
<gene>
    <name evidence="1" type="ORF">BN850_0077930</name>
</gene>
<accession>A0A090MIM6</accession>
<dbReference type="EMBL" id="CBMI010002192">
    <property type="protein sequence ID" value="CEG04847.1"/>
    <property type="molecule type" value="Genomic_DNA"/>
</dbReference>
<evidence type="ECO:0000313" key="1">
    <source>
        <dbReference type="EMBL" id="CEG04847.1"/>
    </source>
</evidence>
<sequence length="87" mass="9250">MSSTPNLSPEKTDAAGSAVVGLELTLKVQRICRSAASSAIIPGTIAKPRLGFWKNTNPNRLLQLPYQGTSLLNPSEYSGDGDNIHGR</sequence>
<reference evidence="1" key="1">
    <citation type="submission" date="2013-05" db="EMBL/GenBank/DDBJ databases">
        <title>Draft genome sequences of six wheat associated Fusarium spp. isolates.</title>
        <authorList>
            <person name="Moolhuijzen P.M."/>
            <person name="Manners J.M."/>
            <person name="Wilcox S."/>
            <person name="Bellgard M.I."/>
            <person name="Gardiner D.M."/>
        </authorList>
    </citation>
    <scope>NUCLEOTIDE SEQUENCE</scope>
    <source>
        <strain evidence="1">CS3069</strain>
    </source>
</reference>
<organism evidence="1">
    <name type="scientific">Fusarium clavum</name>
    <dbReference type="NCBI Taxonomy" id="2594811"/>
    <lineage>
        <taxon>Eukaryota</taxon>
        <taxon>Fungi</taxon>
        <taxon>Dikarya</taxon>
        <taxon>Ascomycota</taxon>
        <taxon>Pezizomycotina</taxon>
        <taxon>Sordariomycetes</taxon>
        <taxon>Hypocreomycetidae</taxon>
        <taxon>Hypocreales</taxon>
        <taxon>Nectriaceae</taxon>
        <taxon>Fusarium</taxon>
        <taxon>Fusarium incarnatum-equiseti species complex</taxon>
    </lineage>
</organism>
<comment type="caution">
    <text evidence="1">The sequence shown here is derived from an EMBL/GenBank/DDBJ whole genome shotgun (WGS) entry which is preliminary data.</text>
</comment>